<dbReference type="EMBL" id="FOHS01000003">
    <property type="protein sequence ID" value="SET83861.1"/>
    <property type="molecule type" value="Genomic_DNA"/>
</dbReference>
<evidence type="ECO:0000256" key="1">
    <source>
        <dbReference type="SAM" id="SignalP"/>
    </source>
</evidence>
<reference evidence="3" key="1">
    <citation type="submission" date="2016-10" db="EMBL/GenBank/DDBJ databases">
        <authorList>
            <person name="Varghese N."/>
            <person name="Submissions S."/>
        </authorList>
    </citation>
    <scope>NUCLEOTIDE SEQUENCE [LARGE SCALE GENOMIC DNA]</scope>
    <source>
        <strain evidence="3">DSM 15310</strain>
    </source>
</reference>
<dbReference type="RefSeq" id="WP_143069840.1">
    <property type="nucleotide sequence ID" value="NZ_FOHS01000003.1"/>
</dbReference>
<organism evidence="2 3">
    <name type="scientific">Hymenobacter actinosclerus</name>
    <dbReference type="NCBI Taxonomy" id="82805"/>
    <lineage>
        <taxon>Bacteria</taxon>
        <taxon>Pseudomonadati</taxon>
        <taxon>Bacteroidota</taxon>
        <taxon>Cytophagia</taxon>
        <taxon>Cytophagales</taxon>
        <taxon>Hymenobacteraceae</taxon>
        <taxon>Hymenobacter</taxon>
    </lineage>
</organism>
<proteinExistence type="predicted"/>
<gene>
    <name evidence="2" type="ORF">SAMN04487998_2956</name>
</gene>
<dbReference type="AlphaFoldDB" id="A0A1I0HJI9"/>
<dbReference type="PROSITE" id="PS51257">
    <property type="entry name" value="PROKAR_LIPOPROTEIN"/>
    <property type="match status" value="1"/>
</dbReference>
<evidence type="ECO:0008006" key="4">
    <source>
        <dbReference type="Google" id="ProtNLM"/>
    </source>
</evidence>
<dbReference type="Proteomes" id="UP000198697">
    <property type="component" value="Unassembled WGS sequence"/>
</dbReference>
<feature type="signal peptide" evidence="1">
    <location>
        <begin position="1"/>
        <end position="18"/>
    </location>
</feature>
<dbReference type="STRING" id="82805.SAMN04487998_2956"/>
<keyword evidence="3" id="KW-1185">Reference proteome</keyword>
<protein>
    <recommendedName>
        <fullName evidence="4">Lipoprotein</fullName>
    </recommendedName>
</protein>
<evidence type="ECO:0000313" key="3">
    <source>
        <dbReference type="Proteomes" id="UP000198697"/>
    </source>
</evidence>
<keyword evidence="1" id="KW-0732">Signal</keyword>
<feature type="chain" id="PRO_5011565912" description="Lipoprotein" evidence="1">
    <location>
        <begin position="19"/>
        <end position="187"/>
    </location>
</feature>
<evidence type="ECO:0000313" key="2">
    <source>
        <dbReference type="EMBL" id="SET83861.1"/>
    </source>
</evidence>
<name>A0A1I0HJI9_9BACT</name>
<accession>A0A1I0HJI9</accession>
<sequence length="187" mass="21796">MKGCNLKFALFILSVALASCATKKIIYQDDHGANVLIVKLLRESDAVRKEQRIKSRFIGDLGGYPPFVFPFKSYLSEKQCVLTKNEKNSDIQTLFCFKEKYSSEFIMWDNFTRLKVELYDRKYSQKISDSLYFYKFTPLSHMSGIWRPMHCVYSKKNQIVELGMTINSPDKVSVYKKGNIVFKSIDF</sequence>